<gene>
    <name evidence="1" type="ORF">KC01_LOCUS17128</name>
</gene>
<evidence type="ECO:0000313" key="2">
    <source>
        <dbReference type="Proteomes" id="UP001497482"/>
    </source>
</evidence>
<accession>A0AAV2KC52</accession>
<protein>
    <submittedName>
        <fullName evidence="1">Uncharacterized protein</fullName>
    </submittedName>
</protein>
<evidence type="ECO:0000313" key="1">
    <source>
        <dbReference type="EMBL" id="CAL1587159.1"/>
    </source>
</evidence>
<organism evidence="1 2">
    <name type="scientific">Knipowitschia caucasica</name>
    <name type="common">Caucasian dwarf goby</name>
    <name type="synonym">Pomatoschistus caucasicus</name>
    <dbReference type="NCBI Taxonomy" id="637954"/>
    <lineage>
        <taxon>Eukaryota</taxon>
        <taxon>Metazoa</taxon>
        <taxon>Chordata</taxon>
        <taxon>Craniata</taxon>
        <taxon>Vertebrata</taxon>
        <taxon>Euteleostomi</taxon>
        <taxon>Actinopterygii</taxon>
        <taxon>Neopterygii</taxon>
        <taxon>Teleostei</taxon>
        <taxon>Neoteleostei</taxon>
        <taxon>Acanthomorphata</taxon>
        <taxon>Gobiaria</taxon>
        <taxon>Gobiiformes</taxon>
        <taxon>Gobioidei</taxon>
        <taxon>Gobiidae</taxon>
        <taxon>Gobiinae</taxon>
        <taxon>Knipowitschia</taxon>
    </lineage>
</organism>
<sequence>MVLLHPSSASRFISKDQKRAGLRLPPEELKIACLWPFRRPQKLKPHNHSQMKIMNMPCLLLLPLLRPDSMKL</sequence>
<keyword evidence="2" id="KW-1185">Reference proteome</keyword>
<name>A0AAV2KC52_KNICA</name>
<dbReference type="AlphaFoldDB" id="A0AAV2KC52"/>
<dbReference type="Proteomes" id="UP001497482">
    <property type="component" value="Chromosome 17"/>
</dbReference>
<dbReference type="EMBL" id="OZ035839">
    <property type="protein sequence ID" value="CAL1587159.1"/>
    <property type="molecule type" value="Genomic_DNA"/>
</dbReference>
<proteinExistence type="predicted"/>
<reference evidence="1 2" key="1">
    <citation type="submission" date="2024-04" db="EMBL/GenBank/DDBJ databases">
        <authorList>
            <person name="Waldvogel A.-M."/>
            <person name="Schoenle A."/>
        </authorList>
    </citation>
    <scope>NUCLEOTIDE SEQUENCE [LARGE SCALE GENOMIC DNA]</scope>
</reference>